<dbReference type="EMBL" id="BKCJ010005398">
    <property type="protein sequence ID" value="GEU66523.1"/>
    <property type="molecule type" value="Genomic_DNA"/>
</dbReference>
<evidence type="ECO:0000259" key="3">
    <source>
        <dbReference type="Pfam" id="PF07727"/>
    </source>
</evidence>
<evidence type="ECO:0000256" key="2">
    <source>
        <dbReference type="SAM" id="MobiDB-lite"/>
    </source>
</evidence>
<feature type="domain" description="Reverse transcriptase Ty1/copia-type" evidence="3">
    <location>
        <begin position="230"/>
        <end position="303"/>
    </location>
</feature>
<organism evidence="4">
    <name type="scientific">Tanacetum cinerariifolium</name>
    <name type="common">Dalmatian daisy</name>
    <name type="synonym">Chrysanthemum cinerariifolium</name>
    <dbReference type="NCBI Taxonomy" id="118510"/>
    <lineage>
        <taxon>Eukaryota</taxon>
        <taxon>Viridiplantae</taxon>
        <taxon>Streptophyta</taxon>
        <taxon>Embryophyta</taxon>
        <taxon>Tracheophyta</taxon>
        <taxon>Spermatophyta</taxon>
        <taxon>Magnoliopsida</taxon>
        <taxon>eudicotyledons</taxon>
        <taxon>Gunneridae</taxon>
        <taxon>Pentapetalae</taxon>
        <taxon>asterids</taxon>
        <taxon>campanulids</taxon>
        <taxon>Asterales</taxon>
        <taxon>Asteraceae</taxon>
        <taxon>Asteroideae</taxon>
        <taxon>Anthemideae</taxon>
        <taxon>Anthemidinae</taxon>
        <taxon>Tanacetum</taxon>
    </lineage>
</organism>
<evidence type="ECO:0000313" key="4">
    <source>
        <dbReference type="EMBL" id="GEU66523.1"/>
    </source>
</evidence>
<protein>
    <submittedName>
        <fullName evidence="4">Integrase, catalytic region, zinc finger, CCHC-type, peptidase aspartic, catalytic</fullName>
    </submittedName>
</protein>
<feature type="compositionally biased region" description="Polar residues" evidence="2">
    <location>
        <begin position="152"/>
        <end position="161"/>
    </location>
</feature>
<dbReference type="InterPro" id="IPR043502">
    <property type="entry name" value="DNA/RNA_pol_sf"/>
</dbReference>
<sequence length="360" mass="40409">MKASIQEKENTIKKLRMQISQLKETRSDANHTLDFRALDFQITQLTEKVTVLQEQNELFKDHVKPIVLAPGVNHCTDASGSQHGSNTKKNMILPAKGVNKNLWLLLVTPKTDPLFTLVTTRPHMSCEDPGRLQPTTDIRICVGYAPSRKAGTPSSTTIDQDSPSPSHSSSSLALQSLSLHQGVAAESTLMEDNPIAPQNQPKVEPKNFKSTIIKDWRFPAMQVEIYKFDQLQAIRFFIAKATSKNMTIYQMDVKTAFLNGEWKEEVYVSQPKGFVDPDHPTHVYCLKKALYGLKQAPRVWYQASPTKNHLEALKQDTRRSTSRSAQFLGDKLVSWSSKKQKSTVISTIEAEYITMSGCCA</sequence>
<proteinExistence type="predicted"/>
<comment type="caution">
    <text evidence="4">The sequence shown here is derived from an EMBL/GenBank/DDBJ whole genome shotgun (WGS) entry which is preliminary data.</text>
</comment>
<evidence type="ECO:0000256" key="1">
    <source>
        <dbReference type="SAM" id="Coils"/>
    </source>
</evidence>
<feature type="coiled-coil region" evidence="1">
    <location>
        <begin position="5"/>
        <end position="32"/>
    </location>
</feature>
<keyword evidence="1" id="KW-0175">Coiled coil</keyword>
<dbReference type="AlphaFoldDB" id="A0A6L2LXK6"/>
<accession>A0A6L2LXK6</accession>
<name>A0A6L2LXK6_TANCI</name>
<reference evidence="4" key="1">
    <citation type="journal article" date="2019" name="Sci. Rep.">
        <title>Draft genome of Tanacetum cinerariifolium, the natural source of mosquito coil.</title>
        <authorList>
            <person name="Yamashiro T."/>
            <person name="Shiraishi A."/>
            <person name="Satake H."/>
            <person name="Nakayama K."/>
        </authorList>
    </citation>
    <scope>NUCLEOTIDE SEQUENCE</scope>
</reference>
<feature type="region of interest" description="Disordered" evidence="2">
    <location>
        <begin position="148"/>
        <end position="172"/>
    </location>
</feature>
<dbReference type="Pfam" id="PF07727">
    <property type="entry name" value="RVT_2"/>
    <property type="match status" value="1"/>
</dbReference>
<feature type="compositionally biased region" description="Low complexity" evidence="2">
    <location>
        <begin position="162"/>
        <end position="172"/>
    </location>
</feature>
<dbReference type="SUPFAM" id="SSF56672">
    <property type="entry name" value="DNA/RNA polymerases"/>
    <property type="match status" value="1"/>
</dbReference>
<dbReference type="InterPro" id="IPR013103">
    <property type="entry name" value="RVT_2"/>
</dbReference>
<gene>
    <name evidence="4" type="ORF">Tci_038501</name>
</gene>